<dbReference type="Proteomes" id="UP001178461">
    <property type="component" value="Chromosome 3"/>
</dbReference>
<dbReference type="AlphaFoldDB" id="A0AA35K5U1"/>
<evidence type="ECO:0000313" key="2">
    <source>
        <dbReference type="EMBL" id="CAI5770868.1"/>
    </source>
</evidence>
<proteinExistence type="predicted"/>
<gene>
    <name evidence="2" type="ORF">PODLI_1B041760</name>
</gene>
<reference evidence="2" key="1">
    <citation type="submission" date="2022-12" db="EMBL/GenBank/DDBJ databases">
        <authorList>
            <person name="Alioto T."/>
            <person name="Alioto T."/>
            <person name="Gomez Garrido J."/>
        </authorList>
    </citation>
    <scope>NUCLEOTIDE SEQUENCE</scope>
</reference>
<sequence>MSIFIMSKDYLDTEYGARLLHKDKIHYQNLEQENLPQTQLSAEGVCPYNLNIGLGHLRRRELPGTEETAGPADAVSLRTVPFTSSSSSSSSSSRVKALDM</sequence>
<protein>
    <submittedName>
        <fullName evidence="2">Uncharacterized protein</fullName>
    </submittedName>
</protein>
<keyword evidence="3" id="KW-1185">Reference proteome</keyword>
<feature type="region of interest" description="Disordered" evidence="1">
    <location>
        <begin position="62"/>
        <end position="100"/>
    </location>
</feature>
<evidence type="ECO:0000256" key="1">
    <source>
        <dbReference type="SAM" id="MobiDB-lite"/>
    </source>
</evidence>
<accession>A0AA35K5U1</accession>
<feature type="compositionally biased region" description="Low complexity" evidence="1">
    <location>
        <begin position="84"/>
        <end position="93"/>
    </location>
</feature>
<dbReference type="EMBL" id="OX395128">
    <property type="protein sequence ID" value="CAI5770868.1"/>
    <property type="molecule type" value="Genomic_DNA"/>
</dbReference>
<evidence type="ECO:0000313" key="3">
    <source>
        <dbReference type="Proteomes" id="UP001178461"/>
    </source>
</evidence>
<name>A0AA35K5U1_9SAUR</name>
<organism evidence="2 3">
    <name type="scientific">Podarcis lilfordi</name>
    <name type="common">Lilford's wall lizard</name>
    <dbReference type="NCBI Taxonomy" id="74358"/>
    <lineage>
        <taxon>Eukaryota</taxon>
        <taxon>Metazoa</taxon>
        <taxon>Chordata</taxon>
        <taxon>Craniata</taxon>
        <taxon>Vertebrata</taxon>
        <taxon>Euteleostomi</taxon>
        <taxon>Lepidosauria</taxon>
        <taxon>Squamata</taxon>
        <taxon>Bifurcata</taxon>
        <taxon>Unidentata</taxon>
        <taxon>Episquamata</taxon>
        <taxon>Laterata</taxon>
        <taxon>Lacertibaenia</taxon>
        <taxon>Lacertidae</taxon>
        <taxon>Podarcis</taxon>
    </lineage>
</organism>